<evidence type="ECO:0000256" key="1">
    <source>
        <dbReference type="ARBA" id="ARBA00003572"/>
    </source>
</evidence>
<dbReference type="InterPro" id="IPR015865">
    <property type="entry name" value="Riboflavin_kinase_bac/euk"/>
</dbReference>
<evidence type="ECO:0000313" key="16">
    <source>
        <dbReference type="EMBL" id="OAQ61244.1"/>
    </source>
</evidence>
<evidence type="ECO:0000256" key="3">
    <source>
        <dbReference type="ARBA" id="ARBA00010108"/>
    </source>
</evidence>
<sequence length="606" mass="66067">MEDVRGWNAGRRPQTSRADTLHIQSTAWPSSQSQSPRSPLRPSRSVTNLRSPTIDHPPVPPLPVETYTQDLDLLPPPPPYEVRRVRSSSALSVASPSVTTSTEQEASSSKWKTFCEEAQFKASGLIGKAVESNKHYSVIRHSSWLVWYQGPQTSVTLTILSDRPLPPNRTVWLQKKGHSGNMGMALKAMVNSGDGLVDVTPVQEAQVQQIPATKERNIQRDIDNFIAKASKGKKHIPRETHMIRIPASATDGYYRLVVRGGKDDKNKSILCECTVFRIASSSADPAVVRGASLKTLPLEMGISIGTTIARQVAKKYTGVAGAVVTNRAGKIVAKQSVKKATTVALKGYHGVGGPGLQDAVQESWRRQRAAGPVLVGEYTTEEVVTVIGADDGPVSPFPKQFKGRIVRGAGRSATELGFPTASLADVPGDVKVNLPGVFAAWVMILPGKKNVPDGLSPDWHPAIVTIAPRRGAAPTVAMENEVSVHILNDFGNVYFFESRLSVLLMGWLHAPMALTSSATDVLYQHEMDINTTMASLDRENWQPEGTIERMRTLKSGRSFSERLDSATSKVIQRVDTIPLHLVGMRSESETLRDQSYGIGGLWIKRD</sequence>
<dbReference type="EC" id="2.7.1.26" evidence="4"/>
<feature type="domain" description="Riboflavin kinase" evidence="15">
    <location>
        <begin position="394"/>
        <end position="537"/>
    </location>
</feature>
<dbReference type="GO" id="GO:0005739">
    <property type="term" value="C:mitochondrion"/>
    <property type="evidence" value="ECO:0007669"/>
    <property type="project" value="TreeGrafter"/>
</dbReference>
<keyword evidence="9" id="KW-0547">Nucleotide-binding</keyword>
<comment type="caution">
    <text evidence="16">The sequence shown here is derived from an EMBL/GenBank/DDBJ whole genome shotgun (WGS) entry which is preliminary data.</text>
</comment>
<evidence type="ECO:0000259" key="15">
    <source>
        <dbReference type="SMART" id="SM00904"/>
    </source>
</evidence>
<evidence type="ECO:0000256" key="4">
    <source>
        <dbReference type="ARBA" id="ARBA00012105"/>
    </source>
</evidence>
<accession>A0A179F707</accession>
<feature type="compositionally biased region" description="Low complexity" evidence="14">
    <location>
        <begin position="88"/>
        <end position="102"/>
    </location>
</feature>
<evidence type="ECO:0000256" key="6">
    <source>
        <dbReference type="ARBA" id="ARBA00022630"/>
    </source>
</evidence>
<feature type="compositionally biased region" description="Polar residues" evidence="14">
    <location>
        <begin position="13"/>
        <end position="28"/>
    </location>
</feature>
<dbReference type="InterPro" id="IPR023468">
    <property type="entry name" value="Riboflavin_kinase"/>
</dbReference>
<comment type="function">
    <text evidence="1">Catalyzes the phosphorylation of riboflavin (vitamin B2) to form flavin mononucleotide (FMN) coenzyme.</text>
</comment>
<comment type="catalytic activity">
    <reaction evidence="13">
        <text>riboflavin + ATP = FMN + ADP + H(+)</text>
        <dbReference type="Rhea" id="RHEA:14357"/>
        <dbReference type="ChEBI" id="CHEBI:15378"/>
        <dbReference type="ChEBI" id="CHEBI:30616"/>
        <dbReference type="ChEBI" id="CHEBI:57986"/>
        <dbReference type="ChEBI" id="CHEBI:58210"/>
        <dbReference type="ChEBI" id="CHEBI:456216"/>
        <dbReference type="EC" id="2.7.1.26"/>
    </reaction>
</comment>
<dbReference type="PANTHER" id="PTHR22749:SF6">
    <property type="entry name" value="RIBOFLAVIN KINASE"/>
    <property type="match status" value="1"/>
</dbReference>
<dbReference type="SUPFAM" id="SSF82114">
    <property type="entry name" value="Riboflavin kinase-like"/>
    <property type="match status" value="1"/>
</dbReference>
<keyword evidence="11" id="KW-0067">ATP-binding</keyword>
<keyword evidence="10" id="KW-0418">Kinase</keyword>
<evidence type="ECO:0000313" key="17">
    <source>
        <dbReference type="Proteomes" id="UP000078397"/>
    </source>
</evidence>
<evidence type="ECO:0000256" key="11">
    <source>
        <dbReference type="ARBA" id="ARBA00022840"/>
    </source>
</evidence>
<dbReference type="GO" id="GO:0005524">
    <property type="term" value="F:ATP binding"/>
    <property type="evidence" value="ECO:0007669"/>
    <property type="project" value="UniProtKB-KW"/>
</dbReference>
<feature type="region of interest" description="Disordered" evidence="14">
    <location>
        <begin position="1"/>
        <end position="82"/>
    </location>
</feature>
<dbReference type="SMART" id="SM00904">
    <property type="entry name" value="Flavokinase"/>
    <property type="match status" value="1"/>
</dbReference>
<evidence type="ECO:0000256" key="5">
    <source>
        <dbReference type="ARBA" id="ARBA00017394"/>
    </source>
</evidence>
<dbReference type="PANTHER" id="PTHR22749">
    <property type="entry name" value="RIBOFLAVIN KINASE/FMN ADENYLYLTRANSFERASE"/>
    <property type="match status" value="1"/>
</dbReference>
<dbReference type="GO" id="GO:0009231">
    <property type="term" value="P:riboflavin biosynthetic process"/>
    <property type="evidence" value="ECO:0007669"/>
    <property type="project" value="InterPro"/>
</dbReference>
<dbReference type="EMBL" id="LSBJ02000001">
    <property type="protein sequence ID" value="OAQ61244.1"/>
    <property type="molecule type" value="Genomic_DNA"/>
</dbReference>
<evidence type="ECO:0000256" key="12">
    <source>
        <dbReference type="ARBA" id="ARBA00029960"/>
    </source>
</evidence>
<dbReference type="KEGG" id="pchm:VFPPC_02241"/>
<evidence type="ECO:0000256" key="9">
    <source>
        <dbReference type="ARBA" id="ARBA00022741"/>
    </source>
</evidence>
<evidence type="ECO:0000256" key="8">
    <source>
        <dbReference type="ARBA" id="ARBA00022679"/>
    </source>
</evidence>
<dbReference type="GO" id="GO:0008531">
    <property type="term" value="F:riboflavin kinase activity"/>
    <property type="evidence" value="ECO:0007669"/>
    <property type="project" value="UniProtKB-EC"/>
</dbReference>
<dbReference type="RefSeq" id="XP_018139053.1">
    <property type="nucleotide sequence ID" value="XM_018281923.1"/>
</dbReference>
<evidence type="ECO:0000256" key="2">
    <source>
        <dbReference type="ARBA" id="ARBA00005201"/>
    </source>
</evidence>
<dbReference type="Gene3D" id="2.40.30.30">
    <property type="entry name" value="Riboflavin kinase-like"/>
    <property type="match status" value="1"/>
</dbReference>
<proteinExistence type="inferred from homology"/>
<dbReference type="GO" id="GO:0009398">
    <property type="term" value="P:FMN biosynthetic process"/>
    <property type="evidence" value="ECO:0007669"/>
    <property type="project" value="UniProtKB-UniPathway"/>
</dbReference>
<keyword evidence="6" id="KW-0285">Flavoprotein</keyword>
<evidence type="ECO:0000256" key="7">
    <source>
        <dbReference type="ARBA" id="ARBA00022643"/>
    </source>
</evidence>
<comment type="pathway">
    <text evidence="2">Cofactor biosynthesis; FMN biosynthesis; FMN from riboflavin (ATP route): step 1/1.</text>
</comment>
<dbReference type="UniPathway" id="UPA00276">
    <property type="reaction ID" value="UER00406"/>
</dbReference>
<evidence type="ECO:0000256" key="14">
    <source>
        <dbReference type="SAM" id="MobiDB-lite"/>
    </source>
</evidence>
<feature type="region of interest" description="Disordered" evidence="14">
    <location>
        <begin position="88"/>
        <end position="107"/>
    </location>
</feature>
<name>A0A179F707_METCM</name>
<keyword evidence="7" id="KW-0288">FMN</keyword>
<dbReference type="InterPro" id="IPR023465">
    <property type="entry name" value="Riboflavin_kinase_dom_sf"/>
</dbReference>
<feature type="compositionally biased region" description="Low complexity" evidence="14">
    <location>
        <begin position="29"/>
        <end position="45"/>
    </location>
</feature>
<dbReference type="GeneID" id="28845917"/>
<protein>
    <recommendedName>
        <fullName evidence="5">Riboflavin kinase</fullName>
        <ecNumber evidence="4">2.7.1.26</ecNumber>
    </recommendedName>
    <alternativeName>
        <fullName evidence="12">Flavin mononucleotide kinase 1</fullName>
    </alternativeName>
</protein>
<comment type="similarity">
    <text evidence="3">Belongs to the flavokinase family.</text>
</comment>
<reference evidence="16 17" key="1">
    <citation type="journal article" date="2016" name="PLoS Pathog.">
        <title>Biosynthesis of antibiotic leucinostatins in bio-control fungus Purpureocillium lilacinum and their inhibition on phytophthora revealed by genome mining.</title>
        <authorList>
            <person name="Wang G."/>
            <person name="Liu Z."/>
            <person name="Lin R."/>
            <person name="Li E."/>
            <person name="Mao Z."/>
            <person name="Ling J."/>
            <person name="Yang Y."/>
            <person name="Yin W.B."/>
            <person name="Xie B."/>
        </authorList>
    </citation>
    <scope>NUCLEOTIDE SEQUENCE [LARGE SCALE GENOMIC DNA]</scope>
    <source>
        <strain evidence="16">170</strain>
    </source>
</reference>
<dbReference type="STRING" id="1380566.A0A179F707"/>
<organism evidence="16 17">
    <name type="scientific">Pochonia chlamydosporia 170</name>
    <dbReference type="NCBI Taxonomy" id="1380566"/>
    <lineage>
        <taxon>Eukaryota</taxon>
        <taxon>Fungi</taxon>
        <taxon>Dikarya</taxon>
        <taxon>Ascomycota</taxon>
        <taxon>Pezizomycotina</taxon>
        <taxon>Sordariomycetes</taxon>
        <taxon>Hypocreomycetidae</taxon>
        <taxon>Hypocreales</taxon>
        <taxon>Clavicipitaceae</taxon>
        <taxon>Pochonia</taxon>
    </lineage>
</organism>
<evidence type="ECO:0000256" key="10">
    <source>
        <dbReference type="ARBA" id="ARBA00022777"/>
    </source>
</evidence>
<dbReference type="AlphaFoldDB" id="A0A179F707"/>
<dbReference type="Pfam" id="PF01687">
    <property type="entry name" value="Flavokinase"/>
    <property type="match status" value="1"/>
</dbReference>
<keyword evidence="17" id="KW-1185">Reference proteome</keyword>
<evidence type="ECO:0000256" key="13">
    <source>
        <dbReference type="ARBA" id="ARBA00047880"/>
    </source>
</evidence>
<keyword evidence="8" id="KW-0808">Transferase</keyword>
<dbReference type="Proteomes" id="UP000078397">
    <property type="component" value="Unassembled WGS sequence"/>
</dbReference>
<gene>
    <name evidence="16" type="ORF">VFPPC_02241</name>
</gene>
<dbReference type="OrthoDB" id="276388at2759"/>